<evidence type="ECO:0000256" key="1">
    <source>
        <dbReference type="SAM" id="SignalP"/>
    </source>
</evidence>
<dbReference type="PROSITE" id="PS51257">
    <property type="entry name" value="PROKAR_LIPOPROTEIN"/>
    <property type="match status" value="1"/>
</dbReference>
<gene>
    <name evidence="2" type="ORF">H0I76_11815</name>
</gene>
<feature type="chain" id="PRO_5035282209" description="Lipoprotein" evidence="1">
    <location>
        <begin position="35"/>
        <end position="233"/>
    </location>
</feature>
<keyword evidence="3" id="KW-1185">Reference proteome</keyword>
<name>A0A8J7M9G1_9RHOB</name>
<organism evidence="2 3">
    <name type="scientific">Thermohalobaculum xanthum</name>
    <dbReference type="NCBI Taxonomy" id="2753746"/>
    <lineage>
        <taxon>Bacteria</taxon>
        <taxon>Pseudomonadati</taxon>
        <taxon>Pseudomonadota</taxon>
        <taxon>Alphaproteobacteria</taxon>
        <taxon>Rhodobacterales</taxon>
        <taxon>Paracoccaceae</taxon>
        <taxon>Thermohalobaculum</taxon>
    </lineage>
</organism>
<evidence type="ECO:0008006" key="4">
    <source>
        <dbReference type="Google" id="ProtNLM"/>
    </source>
</evidence>
<dbReference type="Proteomes" id="UP000655420">
    <property type="component" value="Unassembled WGS sequence"/>
</dbReference>
<evidence type="ECO:0000313" key="2">
    <source>
        <dbReference type="EMBL" id="MBK0399879.1"/>
    </source>
</evidence>
<feature type="signal peptide" evidence="1">
    <location>
        <begin position="1"/>
        <end position="34"/>
    </location>
</feature>
<keyword evidence="1" id="KW-0732">Signal</keyword>
<dbReference type="EMBL" id="JAEHHL010000007">
    <property type="protein sequence ID" value="MBK0399879.1"/>
    <property type="molecule type" value="Genomic_DNA"/>
</dbReference>
<evidence type="ECO:0000313" key="3">
    <source>
        <dbReference type="Proteomes" id="UP000655420"/>
    </source>
</evidence>
<protein>
    <recommendedName>
        <fullName evidence="4">Lipoprotein</fullName>
    </recommendedName>
</protein>
<dbReference type="AlphaFoldDB" id="A0A8J7M9G1"/>
<comment type="caution">
    <text evidence="2">The sequence shown here is derived from an EMBL/GenBank/DDBJ whole genome shotgun (WGS) entry which is preliminary data.</text>
</comment>
<dbReference type="RefSeq" id="WP_200610092.1">
    <property type="nucleotide sequence ID" value="NZ_JAEHHL010000007.1"/>
</dbReference>
<accession>A0A8J7M9G1</accession>
<sequence>MTDPRTIWRGFRLAITALSLSAAVVAGCSASASAESATGSAAPGVGLLFDAHQLDGLADGTALHYAHAREVAPGSPAPAVEDGALRLALGASESEVTLVEGTRTRRLDPFPRASGNPVFIVFLESMLRAVAAQTGGSPFYLRNRIKEALWKGAVATPVSVRLGDAEVAAERLSYQPFAADSHKAELGELAGLTIEFVLAEGAPGRFVSLTAATPDGGATPFREEIRLIGETLE</sequence>
<proteinExistence type="predicted"/>
<reference evidence="2" key="1">
    <citation type="submission" date="2020-12" db="EMBL/GenBank/DDBJ databases">
        <title>Bacterial taxonomy.</title>
        <authorList>
            <person name="Pan X."/>
        </authorList>
    </citation>
    <scope>NUCLEOTIDE SEQUENCE</scope>
    <source>
        <strain evidence="2">M0105</strain>
    </source>
</reference>